<reference evidence="1 2" key="1">
    <citation type="submission" date="2018-02" db="EMBL/GenBank/DDBJ databases">
        <title>The draft genome of Phyllobacterium myrsinacearum DSM5892.</title>
        <authorList>
            <person name="Li L."/>
            <person name="Liu L."/>
            <person name="Zhang X."/>
            <person name="Wang T."/>
        </authorList>
    </citation>
    <scope>NUCLEOTIDE SEQUENCE [LARGE SCALE GENOMIC DNA]</scope>
    <source>
        <strain evidence="1 2">DSM 5892</strain>
    </source>
</reference>
<proteinExistence type="predicted"/>
<name>A0A2S9JXX3_9HYPH</name>
<organism evidence="1 2">
    <name type="scientific">Phyllobacterium myrsinacearum</name>
    <dbReference type="NCBI Taxonomy" id="28101"/>
    <lineage>
        <taxon>Bacteria</taxon>
        <taxon>Pseudomonadati</taxon>
        <taxon>Pseudomonadota</taxon>
        <taxon>Alphaproteobacteria</taxon>
        <taxon>Hyphomicrobiales</taxon>
        <taxon>Phyllobacteriaceae</taxon>
        <taxon>Phyllobacterium</taxon>
    </lineage>
</organism>
<evidence type="ECO:0000313" key="2">
    <source>
        <dbReference type="Proteomes" id="UP000238563"/>
    </source>
</evidence>
<dbReference type="Proteomes" id="UP000238563">
    <property type="component" value="Unassembled WGS sequence"/>
</dbReference>
<comment type="caution">
    <text evidence="1">The sequence shown here is derived from an EMBL/GenBank/DDBJ whole genome shotgun (WGS) entry which is preliminary data.</text>
</comment>
<gene>
    <name evidence="1" type="ORF">C5750_03365</name>
</gene>
<accession>A0A2S9JXX3</accession>
<sequence>MLHYPCAIHEARMLRPLKIFVSVLFSFGNMHKPLKSNNNTKMFLKCSGVDPFALVHMFLVPGQRERENGGRRIRIVAAIASGPQAI</sequence>
<protein>
    <submittedName>
        <fullName evidence="1">Uncharacterized protein</fullName>
    </submittedName>
</protein>
<dbReference type="AlphaFoldDB" id="A0A2S9JXX3"/>
<keyword evidence="2" id="KW-1185">Reference proteome</keyword>
<evidence type="ECO:0000313" key="1">
    <source>
        <dbReference type="EMBL" id="PRD58187.1"/>
    </source>
</evidence>
<dbReference type="EMBL" id="PVBT01000001">
    <property type="protein sequence ID" value="PRD58187.1"/>
    <property type="molecule type" value="Genomic_DNA"/>
</dbReference>